<reference evidence="2" key="1">
    <citation type="submission" date="2025-08" db="UniProtKB">
        <authorList>
            <consortium name="RefSeq"/>
        </authorList>
    </citation>
    <scope>IDENTIFICATION</scope>
    <source>
        <tissue evidence="2">Leaves</tissue>
    </source>
</reference>
<dbReference type="OrthoDB" id="1637837at2759"/>
<dbReference type="AlphaFoldDB" id="A0A2I4EVC8"/>
<sequence>MLRACALEFKGSWENHLPLIEFAYNNSFQASLQMALFEVLYGRKCRSPLFSNEVGESKLLGPERVQKMKDQVRVIRDRMAIAPSHKKSYTDTRRRDLSFKEGDWVYLKVSPIKGVKCFGKKGKLSPRTIDFDAEEELEPEGLAPPEE</sequence>
<dbReference type="GO" id="GO:0003676">
    <property type="term" value="F:nucleic acid binding"/>
    <property type="evidence" value="ECO:0007669"/>
    <property type="project" value="InterPro"/>
</dbReference>
<gene>
    <name evidence="2" type="primary">LOC108993048</name>
</gene>
<dbReference type="RefSeq" id="XP_018823363.1">
    <property type="nucleotide sequence ID" value="XM_018967818.1"/>
</dbReference>
<dbReference type="Gene3D" id="3.30.420.10">
    <property type="entry name" value="Ribonuclease H-like superfamily/Ribonuclease H"/>
    <property type="match status" value="1"/>
</dbReference>
<evidence type="ECO:0000313" key="1">
    <source>
        <dbReference type="Proteomes" id="UP000235220"/>
    </source>
</evidence>
<dbReference type="PANTHER" id="PTHR45835">
    <property type="entry name" value="YALI0A06105P"/>
    <property type="match status" value="1"/>
</dbReference>
<organism evidence="1 2">
    <name type="scientific">Juglans regia</name>
    <name type="common">English walnut</name>
    <dbReference type="NCBI Taxonomy" id="51240"/>
    <lineage>
        <taxon>Eukaryota</taxon>
        <taxon>Viridiplantae</taxon>
        <taxon>Streptophyta</taxon>
        <taxon>Embryophyta</taxon>
        <taxon>Tracheophyta</taxon>
        <taxon>Spermatophyta</taxon>
        <taxon>Magnoliopsida</taxon>
        <taxon>eudicotyledons</taxon>
        <taxon>Gunneridae</taxon>
        <taxon>Pentapetalae</taxon>
        <taxon>rosids</taxon>
        <taxon>fabids</taxon>
        <taxon>Fagales</taxon>
        <taxon>Juglandaceae</taxon>
        <taxon>Juglans</taxon>
    </lineage>
</organism>
<name>A0A2I4EVC8_JUGRE</name>
<protein>
    <submittedName>
        <fullName evidence="2">Uncharacterized protein LOC108993048</fullName>
    </submittedName>
</protein>
<evidence type="ECO:0000313" key="2">
    <source>
        <dbReference type="RefSeq" id="XP_018823363.1"/>
    </source>
</evidence>
<dbReference type="PANTHER" id="PTHR45835:SF99">
    <property type="entry name" value="CHROMO DOMAIN-CONTAINING PROTEIN-RELATED"/>
    <property type="match status" value="1"/>
</dbReference>
<dbReference type="Proteomes" id="UP000235220">
    <property type="component" value="Chromosome 15"/>
</dbReference>
<proteinExistence type="predicted"/>
<accession>A0A2I4EVC8</accession>
<dbReference type="Gramene" id="Jr15_10890_p1">
    <property type="protein sequence ID" value="cds.Jr15_10890_p1"/>
    <property type="gene ID" value="Jr15_10890"/>
</dbReference>
<dbReference type="InterPro" id="IPR036397">
    <property type="entry name" value="RNaseH_sf"/>
</dbReference>
<dbReference type="STRING" id="51240.A0A2I4EVC8"/>
<dbReference type="GeneID" id="108993048"/>
<keyword evidence="1" id="KW-1185">Reference proteome</keyword>
<dbReference type="KEGG" id="jre:108993048"/>